<feature type="region of interest" description="Disordered" evidence="1">
    <location>
        <begin position="176"/>
        <end position="220"/>
    </location>
</feature>
<keyword evidence="3" id="KW-1185">Reference proteome</keyword>
<evidence type="ECO:0000256" key="1">
    <source>
        <dbReference type="SAM" id="MobiDB-lite"/>
    </source>
</evidence>
<proteinExistence type="predicted"/>
<sequence length="220" mass="25011">MKPNWDLNCGLEEMQFAALVHCLDSWRIYLLDRNFVARTCVLHSHMYCTGNIPDEFGIYLDVLDEFDFELAYMITRHKDFEEWFDELMANATQSVSFALDPSKSESEEEPWESSVIDSILRDAMFGKGDENLKAKEEPIREDGPRVETMAGIIVISSDDEEEPMEESEIEVILVESSDDESMEEISGEVVQAYPSDVQRSEDYQGVRSTRASDSYGGGGL</sequence>
<gene>
    <name evidence="2" type="ORF">Pyn_08039</name>
</gene>
<name>A0A314XIG0_PRUYE</name>
<dbReference type="EMBL" id="PJQY01002440">
    <property type="protein sequence ID" value="PQP93632.1"/>
    <property type="molecule type" value="Genomic_DNA"/>
</dbReference>
<accession>A0A314XIG0</accession>
<protein>
    <submittedName>
        <fullName evidence="2">Uncharacterized protein</fullName>
    </submittedName>
</protein>
<comment type="caution">
    <text evidence="2">The sequence shown here is derived from an EMBL/GenBank/DDBJ whole genome shotgun (WGS) entry which is preliminary data.</text>
</comment>
<dbReference type="Proteomes" id="UP000250321">
    <property type="component" value="Unassembled WGS sequence"/>
</dbReference>
<reference evidence="2 3" key="1">
    <citation type="submission" date="2018-02" db="EMBL/GenBank/DDBJ databases">
        <title>Draft genome of wild Prunus yedoensis var. nudiflora.</title>
        <authorList>
            <person name="Baek S."/>
            <person name="Kim J.-H."/>
            <person name="Choi K."/>
            <person name="Kim G.-B."/>
            <person name="Cho A."/>
            <person name="Jang H."/>
            <person name="Shin C.-H."/>
            <person name="Yu H.-J."/>
            <person name="Mun J.-H."/>
        </authorList>
    </citation>
    <scope>NUCLEOTIDE SEQUENCE [LARGE SCALE GENOMIC DNA]</scope>
    <source>
        <strain evidence="3">cv. Jeju island</strain>
        <tissue evidence="2">Leaf</tissue>
    </source>
</reference>
<dbReference type="AlphaFoldDB" id="A0A314XIG0"/>
<evidence type="ECO:0000313" key="3">
    <source>
        <dbReference type="Proteomes" id="UP000250321"/>
    </source>
</evidence>
<feature type="compositionally biased region" description="Acidic residues" evidence="1">
    <location>
        <begin position="176"/>
        <end position="186"/>
    </location>
</feature>
<dbReference type="OrthoDB" id="1939491at2759"/>
<organism evidence="2 3">
    <name type="scientific">Prunus yedoensis var. nudiflora</name>
    <dbReference type="NCBI Taxonomy" id="2094558"/>
    <lineage>
        <taxon>Eukaryota</taxon>
        <taxon>Viridiplantae</taxon>
        <taxon>Streptophyta</taxon>
        <taxon>Embryophyta</taxon>
        <taxon>Tracheophyta</taxon>
        <taxon>Spermatophyta</taxon>
        <taxon>Magnoliopsida</taxon>
        <taxon>eudicotyledons</taxon>
        <taxon>Gunneridae</taxon>
        <taxon>Pentapetalae</taxon>
        <taxon>rosids</taxon>
        <taxon>fabids</taxon>
        <taxon>Rosales</taxon>
        <taxon>Rosaceae</taxon>
        <taxon>Amygdaloideae</taxon>
        <taxon>Amygdaleae</taxon>
        <taxon>Prunus</taxon>
    </lineage>
</organism>
<evidence type="ECO:0000313" key="2">
    <source>
        <dbReference type="EMBL" id="PQP93632.1"/>
    </source>
</evidence>